<keyword evidence="1" id="KW-0812">Transmembrane</keyword>
<dbReference type="Proteomes" id="UP001194469">
    <property type="component" value="Unassembled WGS sequence"/>
</dbReference>
<proteinExistence type="predicted"/>
<evidence type="ECO:0000313" key="2">
    <source>
        <dbReference type="EMBL" id="MBG3876403.1"/>
    </source>
</evidence>
<reference evidence="2 3" key="1">
    <citation type="submission" date="2019-08" db="EMBL/GenBank/DDBJ databases">
        <authorList>
            <person name="Luo N."/>
        </authorList>
    </citation>
    <scope>NUCLEOTIDE SEQUENCE [LARGE SCALE GENOMIC DNA]</scope>
    <source>
        <strain evidence="2 3">NCIMB 9442</strain>
    </source>
</reference>
<evidence type="ECO:0000313" key="3">
    <source>
        <dbReference type="Proteomes" id="UP001194469"/>
    </source>
</evidence>
<feature type="transmembrane region" description="Helical" evidence="1">
    <location>
        <begin position="294"/>
        <end position="318"/>
    </location>
</feature>
<organism evidence="2 3">
    <name type="scientific">Nitratidesulfovibrio oxamicus</name>
    <dbReference type="NCBI Taxonomy" id="32016"/>
    <lineage>
        <taxon>Bacteria</taxon>
        <taxon>Pseudomonadati</taxon>
        <taxon>Thermodesulfobacteriota</taxon>
        <taxon>Desulfovibrionia</taxon>
        <taxon>Desulfovibrionales</taxon>
        <taxon>Desulfovibrionaceae</taxon>
        <taxon>Nitratidesulfovibrio</taxon>
    </lineage>
</organism>
<dbReference type="RefSeq" id="WP_196608557.1">
    <property type="nucleotide sequence ID" value="NZ_VRYY01000111.1"/>
</dbReference>
<gene>
    <name evidence="2" type="ORF">FVW20_05015</name>
</gene>
<evidence type="ECO:0000256" key="1">
    <source>
        <dbReference type="SAM" id="Phobius"/>
    </source>
</evidence>
<accession>A0ABS0J3V4</accession>
<sequence length="324" mass="34572">MATDTVMKPVRSLLTRLKPRKSVSTLIASTLLITLVIIGFMRFLPERKPYVSISANSEFATYRVTREKAAEVPLNEAAYRGDIASCPRLEELTGKKALTGRLEPSTGSIVTYRNYDGEIAIAVSAGPHGPGTLNFADGPPCSLGTRSIFVLNGKTGSVPPLPIAGPADIGREYGEPPIPDGQRHHPTDHMSAGSIQIFGRSRLAPYLGALYPVSSASFPLPAGGRLSSGDNLSPSGQHAQAEPWYGIAEVRNDGFRISATTATANLYLYRPGATGETERFALDAFVGPLSDPSVILLTVFFAIVTMTLKSVSVVITLLRDDKGK</sequence>
<comment type="caution">
    <text evidence="2">The sequence shown here is derived from an EMBL/GenBank/DDBJ whole genome shotgun (WGS) entry which is preliminary data.</text>
</comment>
<keyword evidence="3" id="KW-1185">Reference proteome</keyword>
<keyword evidence="1" id="KW-0472">Membrane</keyword>
<name>A0ABS0J3V4_9BACT</name>
<protein>
    <submittedName>
        <fullName evidence="2">Uncharacterized protein</fullName>
    </submittedName>
</protein>
<dbReference type="EMBL" id="VRYY01000111">
    <property type="protein sequence ID" value="MBG3876403.1"/>
    <property type="molecule type" value="Genomic_DNA"/>
</dbReference>
<feature type="transmembrane region" description="Helical" evidence="1">
    <location>
        <begin position="23"/>
        <end position="44"/>
    </location>
</feature>
<keyword evidence="1" id="KW-1133">Transmembrane helix</keyword>